<gene>
    <name evidence="1" type="ORF">FEZ08_03905</name>
</gene>
<proteinExistence type="predicted"/>
<dbReference type="Proteomes" id="UP000306912">
    <property type="component" value="Unassembled WGS sequence"/>
</dbReference>
<protein>
    <submittedName>
        <fullName evidence="1">Uncharacterized protein</fullName>
    </submittedName>
</protein>
<dbReference type="EMBL" id="VBWP01000002">
    <property type="protein sequence ID" value="TLG76770.1"/>
    <property type="molecule type" value="Genomic_DNA"/>
</dbReference>
<dbReference type="RefSeq" id="WP_138190407.1">
    <property type="nucleotide sequence ID" value="NZ_VBWP01000002.1"/>
</dbReference>
<comment type="caution">
    <text evidence="1">The sequence shown here is derived from an EMBL/GenBank/DDBJ whole genome shotgun (WGS) entry which is preliminary data.</text>
</comment>
<dbReference type="OrthoDB" id="9805708at2"/>
<reference evidence="1 2" key="1">
    <citation type="submission" date="2019-05" db="EMBL/GenBank/DDBJ databases">
        <title>Culicoidintestinum kansasii gen. nov., sp. nov. from the gastrointestinal tract of the biting midge, Culicoides sonorensis.</title>
        <authorList>
            <person name="Neupane S."/>
            <person name="Ghosh A."/>
            <person name="Gunther S."/>
            <person name="Martin K."/>
            <person name="Zurek L."/>
        </authorList>
    </citation>
    <scope>NUCLEOTIDE SEQUENCE [LARGE SCALE GENOMIC DNA]</scope>
    <source>
        <strain evidence="1 2">CS-1</strain>
    </source>
</reference>
<sequence length="152" mass="17693">MIGCEECYSEQSRITPLLGARACLEQHEQYICGTCGRCICIAKDTKRGLQRWHFPFQSLKNAILYLRTADVTHKSSCGIYQIQDQNGRLAYKVFPSDKALTSYLNKHKTKQCISMQAVYRNGAYREFPNTQIRKLKQQEVEKYLLEREMAEK</sequence>
<organism evidence="1 2">
    <name type="scientific">Culicoidibacter larvae</name>
    <dbReference type="NCBI Taxonomy" id="2579976"/>
    <lineage>
        <taxon>Bacteria</taxon>
        <taxon>Bacillati</taxon>
        <taxon>Bacillota</taxon>
        <taxon>Culicoidibacteria</taxon>
        <taxon>Culicoidibacterales</taxon>
        <taxon>Culicoidibacteraceae</taxon>
        <taxon>Culicoidibacter</taxon>
    </lineage>
</organism>
<name>A0A5R8QGD1_9FIRM</name>
<dbReference type="AlphaFoldDB" id="A0A5R8QGD1"/>
<accession>A0A5R8QGD1</accession>
<evidence type="ECO:0000313" key="2">
    <source>
        <dbReference type="Proteomes" id="UP000306912"/>
    </source>
</evidence>
<evidence type="ECO:0000313" key="1">
    <source>
        <dbReference type="EMBL" id="TLG76770.1"/>
    </source>
</evidence>
<keyword evidence="2" id="KW-1185">Reference proteome</keyword>
<dbReference type="InParanoid" id="A0A5R8QGD1"/>